<evidence type="ECO:0000313" key="3">
    <source>
        <dbReference type="Proteomes" id="UP000028999"/>
    </source>
</evidence>
<accession>A0A078J2Z2</accession>
<dbReference type="Proteomes" id="UP000028999">
    <property type="component" value="Unassembled WGS sequence"/>
</dbReference>
<dbReference type="PaxDb" id="3708-A0A078J2Z2"/>
<proteinExistence type="predicted"/>
<feature type="region of interest" description="Disordered" evidence="1">
    <location>
        <begin position="1"/>
        <end position="33"/>
    </location>
</feature>
<name>A0A078J2Z2_BRANA</name>
<dbReference type="AlphaFoldDB" id="A0A078J2Z2"/>
<protein>
    <submittedName>
        <fullName evidence="2">BnaC07g48840D protein</fullName>
    </submittedName>
</protein>
<organism evidence="2 3">
    <name type="scientific">Brassica napus</name>
    <name type="common">Rape</name>
    <dbReference type="NCBI Taxonomy" id="3708"/>
    <lineage>
        <taxon>Eukaryota</taxon>
        <taxon>Viridiplantae</taxon>
        <taxon>Streptophyta</taxon>
        <taxon>Embryophyta</taxon>
        <taxon>Tracheophyta</taxon>
        <taxon>Spermatophyta</taxon>
        <taxon>Magnoliopsida</taxon>
        <taxon>eudicotyledons</taxon>
        <taxon>Gunneridae</taxon>
        <taxon>Pentapetalae</taxon>
        <taxon>rosids</taxon>
        <taxon>malvids</taxon>
        <taxon>Brassicales</taxon>
        <taxon>Brassicaceae</taxon>
        <taxon>Brassiceae</taxon>
        <taxon>Brassica</taxon>
    </lineage>
</organism>
<reference evidence="2 3" key="1">
    <citation type="journal article" date="2014" name="Science">
        <title>Plant genetics. Early allopolyploid evolution in the post-Neolithic Brassica napus oilseed genome.</title>
        <authorList>
            <person name="Chalhoub B."/>
            <person name="Denoeud F."/>
            <person name="Liu S."/>
            <person name="Parkin I.A."/>
            <person name="Tang H."/>
            <person name="Wang X."/>
            <person name="Chiquet J."/>
            <person name="Belcram H."/>
            <person name="Tong C."/>
            <person name="Samans B."/>
            <person name="Correa M."/>
            <person name="Da Silva C."/>
            <person name="Just J."/>
            <person name="Falentin C."/>
            <person name="Koh C.S."/>
            <person name="Le Clainche I."/>
            <person name="Bernard M."/>
            <person name="Bento P."/>
            <person name="Noel B."/>
            <person name="Labadie K."/>
            <person name="Alberti A."/>
            <person name="Charles M."/>
            <person name="Arnaud D."/>
            <person name="Guo H."/>
            <person name="Daviaud C."/>
            <person name="Alamery S."/>
            <person name="Jabbari K."/>
            <person name="Zhao M."/>
            <person name="Edger P.P."/>
            <person name="Chelaifa H."/>
            <person name="Tack D."/>
            <person name="Lassalle G."/>
            <person name="Mestiri I."/>
            <person name="Schnel N."/>
            <person name="Le Paslier M.C."/>
            <person name="Fan G."/>
            <person name="Renault V."/>
            <person name="Bayer P.E."/>
            <person name="Golicz A.A."/>
            <person name="Manoli S."/>
            <person name="Lee T.H."/>
            <person name="Thi V.H."/>
            <person name="Chalabi S."/>
            <person name="Hu Q."/>
            <person name="Fan C."/>
            <person name="Tollenaere R."/>
            <person name="Lu Y."/>
            <person name="Battail C."/>
            <person name="Shen J."/>
            <person name="Sidebottom C.H."/>
            <person name="Wang X."/>
            <person name="Canaguier A."/>
            <person name="Chauveau A."/>
            <person name="Berard A."/>
            <person name="Deniot G."/>
            <person name="Guan M."/>
            <person name="Liu Z."/>
            <person name="Sun F."/>
            <person name="Lim Y.P."/>
            <person name="Lyons E."/>
            <person name="Town C.D."/>
            <person name="Bancroft I."/>
            <person name="Wang X."/>
            <person name="Meng J."/>
            <person name="Ma J."/>
            <person name="Pires J.C."/>
            <person name="King G.J."/>
            <person name="Brunel D."/>
            <person name="Delourme R."/>
            <person name="Renard M."/>
            <person name="Aury J.M."/>
            <person name="Adams K.L."/>
            <person name="Batley J."/>
            <person name="Snowdon R.J."/>
            <person name="Tost J."/>
            <person name="Edwards D."/>
            <person name="Zhou Y."/>
            <person name="Hua W."/>
            <person name="Sharpe A.G."/>
            <person name="Paterson A.H."/>
            <person name="Guan C."/>
            <person name="Wincker P."/>
        </authorList>
    </citation>
    <scope>NUCLEOTIDE SEQUENCE [LARGE SCALE GENOMIC DNA]</scope>
    <source>
        <strain evidence="3">cv. Darmor-bzh</strain>
    </source>
</reference>
<dbReference type="Gramene" id="CDY58018">
    <property type="protein sequence ID" value="CDY58018"/>
    <property type="gene ID" value="GSBRNA2T00023005001"/>
</dbReference>
<evidence type="ECO:0000256" key="1">
    <source>
        <dbReference type="SAM" id="MobiDB-lite"/>
    </source>
</evidence>
<gene>
    <name evidence="2" type="primary">BnaC07g48840D</name>
    <name evidence="2" type="ORF">GSBRNA2T00023005001</name>
</gene>
<keyword evidence="3" id="KW-1185">Reference proteome</keyword>
<sequence>MCWGRFPGVPESYRPPENPPVRETAPKWRTRAT</sequence>
<evidence type="ECO:0000313" key="2">
    <source>
        <dbReference type="EMBL" id="CDY58018.1"/>
    </source>
</evidence>
<dbReference type="EMBL" id="LK033626">
    <property type="protein sequence ID" value="CDY58018.1"/>
    <property type="molecule type" value="Genomic_DNA"/>
</dbReference>